<dbReference type="AlphaFoldDB" id="A0A098BW53"/>
<dbReference type="GeneID" id="66835007"/>
<reference evidence="1 2" key="1">
    <citation type="journal article" date="2014" name="Genome Announc.">
        <title>Draft Genome Sequence of Propane- and Butane-Oxidizing Actinobacterium Rhodococcus ruber IEGM 231.</title>
        <authorList>
            <person name="Ivshina I.B."/>
            <person name="Kuyukina M.S."/>
            <person name="Krivoruchko A.V."/>
            <person name="Barbe V."/>
            <person name="Fischer C."/>
        </authorList>
    </citation>
    <scope>NUCLEOTIDE SEQUENCE [LARGE SCALE GENOMIC DNA]</scope>
</reference>
<evidence type="ECO:0000313" key="1">
    <source>
        <dbReference type="EMBL" id="CDZ92427.1"/>
    </source>
</evidence>
<accession>A0A098BW53</accession>
<gene>
    <name evidence="1" type="ORF">RHRU231_950077</name>
</gene>
<protein>
    <submittedName>
        <fullName evidence="1">Uncharacterized protein</fullName>
    </submittedName>
</protein>
<evidence type="ECO:0000313" key="2">
    <source>
        <dbReference type="Proteomes" id="UP000042997"/>
    </source>
</evidence>
<organism evidence="1 2">
    <name type="scientific">Rhodococcus ruber</name>
    <dbReference type="NCBI Taxonomy" id="1830"/>
    <lineage>
        <taxon>Bacteria</taxon>
        <taxon>Bacillati</taxon>
        <taxon>Actinomycetota</taxon>
        <taxon>Actinomycetes</taxon>
        <taxon>Mycobacteriales</taxon>
        <taxon>Nocardiaceae</taxon>
        <taxon>Rhodococcus</taxon>
    </lineage>
</organism>
<dbReference type="RefSeq" id="WP_017681885.1">
    <property type="nucleotide sequence ID" value="NZ_CP023714.1"/>
</dbReference>
<proteinExistence type="predicted"/>
<dbReference type="Proteomes" id="UP000042997">
    <property type="component" value="Unassembled WGS sequence"/>
</dbReference>
<sequence>MSLWSTALSPGMLSEYVWIDLMPWLDRYGSARNAQLAALAPDERWWERRSPAETAASADVVAICGELARIYVTEHPDLVFSAGIADTVDVPVAALGLGTRAAATVARLPRAATTAGLLGYTPAALFSVRGAGPETVHQIVQAVLVLAILRDPASLRVATDAPTLPPALSLLLDDLVALARWRALRADPDRPLVRVELEDGTPEEIQQVAARIAALTARDLPVPAPQRALDELAAYVAGLSAPERDAIRRRVLGDEPPDPDAPSTFAFGTAVGDLLAALRVDVRPVAALERILGLRPELAQPVPGLDVPLWRALARLDDRFEVADGWVAVPGLPEAERHTHALLAEFESPNGVVEPAAVAVVWNLPAAEFAAWLHRCGVPMFEGRALTRQSAFADHAAAVLEVIGDPLTAAELVDRMGTPAGPAAVIDAMGADERFSLAENGRWSLTEWETDEAGAVRGRIARIVDADGGSADLDRVVDRLVERFGVSPTSARIFAGSGDFEIVDGRVRRRRRTHVSVKPPHRTRRLYRLGDVWRLRVTATRDHLRGADFPVPSAVAGVIGCAPGREVALSSRLGTQVVRWTGASPHLGSVRRFLEDLGVDEGNEMFLEFHPGGRFDVLPLRTVADNAEPLRKALALIGHSAPEIVPEEGVAPAFAAAVGLGDETRPRRVLSAYRARHEAEVTALLEQAWVRVPS</sequence>
<dbReference type="OrthoDB" id="3928741at2"/>
<dbReference type="EMBL" id="CCSD01000111">
    <property type="protein sequence ID" value="CDZ92427.1"/>
    <property type="molecule type" value="Genomic_DNA"/>
</dbReference>
<name>A0A098BW53_9NOCA</name>
<dbReference type="eggNOG" id="COG0568">
    <property type="taxonomic scope" value="Bacteria"/>
</dbReference>